<feature type="signal peptide" evidence="1">
    <location>
        <begin position="1"/>
        <end position="20"/>
    </location>
</feature>
<proteinExistence type="predicted"/>
<evidence type="ECO:0000313" key="3">
    <source>
        <dbReference type="Proteomes" id="UP000781958"/>
    </source>
</evidence>
<gene>
    <name evidence="2" type="ORF">J2851_006828</name>
</gene>
<dbReference type="EMBL" id="JAGINP010000038">
    <property type="protein sequence ID" value="MBP2297009.1"/>
    <property type="molecule type" value="Genomic_DNA"/>
</dbReference>
<comment type="caution">
    <text evidence="2">The sequence shown here is derived from an EMBL/GenBank/DDBJ whole genome shotgun (WGS) entry which is preliminary data.</text>
</comment>
<evidence type="ECO:0000256" key="1">
    <source>
        <dbReference type="SAM" id="SignalP"/>
    </source>
</evidence>
<evidence type="ECO:0008006" key="4">
    <source>
        <dbReference type="Google" id="ProtNLM"/>
    </source>
</evidence>
<accession>A0ABS4SWS7</accession>
<dbReference type="RefSeq" id="WP_209773087.1">
    <property type="nucleotide sequence ID" value="NZ_JAGINP010000038.1"/>
</dbReference>
<name>A0ABS4SWS7_9PROT</name>
<sequence length="155" mass="16292">MRRTLIAGAGLMLALAVSTAVPGIAPVSAQVPTTKPIEGVWSGEVVKEGRPVPVPMTMIITDQPRGSRAGDIVWGAPWVCKSTLQFSGVNDKTFLLTLDSGNGPHCDSLRNGHAQVTPEGTDKADILVYDAKNKLVHKTRVERTARGQGAAANPG</sequence>
<organism evidence="2 3">
    <name type="scientific">Azospirillum rugosum</name>
    <dbReference type="NCBI Taxonomy" id="416170"/>
    <lineage>
        <taxon>Bacteria</taxon>
        <taxon>Pseudomonadati</taxon>
        <taxon>Pseudomonadota</taxon>
        <taxon>Alphaproteobacteria</taxon>
        <taxon>Rhodospirillales</taxon>
        <taxon>Azospirillaceae</taxon>
        <taxon>Azospirillum</taxon>
    </lineage>
</organism>
<dbReference type="Proteomes" id="UP000781958">
    <property type="component" value="Unassembled WGS sequence"/>
</dbReference>
<protein>
    <recommendedName>
        <fullName evidence="4">Protease inhibitor Inh</fullName>
    </recommendedName>
</protein>
<evidence type="ECO:0000313" key="2">
    <source>
        <dbReference type="EMBL" id="MBP2297009.1"/>
    </source>
</evidence>
<reference evidence="2 3" key="1">
    <citation type="submission" date="2021-03" db="EMBL/GenBank/DDBJ databases">
        <title>Genomic Encyclopedia of Type Strains, Phase III (KMG-III): the genomes of soil and plant-associated and newly described type strains.</title>
        <authorList>
            <person name="Whitman W."/>
        </authorList>
    </citation>
    <scope>NUCLEOTIDE SEQUENCE [LARGE SCALE GENOMIC DNA]</scope>
    <source>
        <strain evidence="2 3">IMMIB AFH-6</strain>
    </source>
</reference>
<keyword evidence="3" id="KW-1185">Reference proteome</keyword>
<keyword evidence="1" id="KW-0732">Signal</keyword>
<feature type="chain" id="PRO_5045678101" description="Protease inhibitor Inh" evidence="1">
    <location>
        <begin position="21"/>
        <end position="155"/>
    </location>
</feature>